<feature type="compositionally biased region" description="Polar residues" evidence="1">
    <location>
        <begin position="419"/>
        <end position="430"/>
    </location>
</feature>
<dbReference type="EMBL" id="WHVB01000026">
    <property type="protein sequence ID" value="KAF8470339.1"/>
    <property type="molecule type" value="Genomic_DNA"/>
</dbReference>
<feature type="compositionally biased region" description="Polar residues" evidence="1">
    <location>
        <begin position="32"/>
        <end position="46"/>
    </location>
</feature>
<dbReference type="OrthoDB" id="3027237at2759"/>
<feature type="region of interest" description="Disordered" evidence="1">
    <location>
        <begin position="116"/>
        <end position="165"/>
    </location>
</feature>
<name>A0A9P5JXB7_9AGAM</name>
<organism evidence="2 3">
    <name type="scientific">Russula ochroleuca</name>
    <dbReference type="NCBI Taxonomy" id="152965"/>
    <lineage>
        <taxon>Eukaryota</taxon>
        <taxon>Fungi</taxon>
        <taxon>Dikarya</taxon>
        <taxon>Basidiomycota</taxon>
        <taxon>Agaricomycotina</taxon>
        <taxon>Agaricomycetes</taxon>
        <taxon>Russulales</taxon>
        <taxon>Russulaceae</taxon>
        <taxon>Russula</taxon>
    </lineage>
</organism>
<feature type="region of interest" description="Disordered" evidence="1">
    <location>
        <begin position="1"/>
        <end position="62"/>
    </location>
</feature>
<dbReference type="Proteomes" id="UP000759537">
    <property type="component" value="Unassembled WGS sequence"/>
</dbReference>
<dbReference type="AlphaFoldDB" id="A0A9P5JXB7"/>
<reference evidence="2" key="2">
    <citation type="journal article" date="2020" name="Nat. Commun.">
        <title>Large-scale genome sequencing of mycorrhizal fungi provides insights into the early evolution of symbiotic traits.</title>
        <authorList>
            <person name="Miyauchi S."/>
            <person name="Kiss E."/>
            <person name="Kuo A."/>
            <person name="Drula E."/>
            <person name="Kohler A."/>
            <person name="Sanchez-Garcia M."/>
            <person name="Morin E."/>
            <person name="Andreopoulos B."/>
            <person name="Barry K.W."/>
            <person name="Bonito G."/>
            <person name="Buee M."/>
            <person name="Carver A."/>
            <person name="Chen C."/>
            <person name="Cichocki N."/>
            <person name="Clum A."/>
            <person name="Culley D."/>
            <person name="Crous P.W."/>
            <person name="Fauchery L."/>
            <person name="Girlanda M."/>
            <person name="Hayes R.D."/>
            <person name="Keri Z."/>
            <person name="LaButti K."/>
            <person name="Lipzen A."/>
            <person name="Lombard V."/>
            <person name="Magnuson J."/>
            <person name="Maillard F."/>
            <person name="Murat C."/>
            <person name="Nolan M."/>
            <person name="Ohm R.A."/>
            <person name="Pangilinan J."/>
            <person name="Pereira M.F."/>
            <person name="Perotto S."/>
            <person name="Peter M."/>
            <person name="Pfister S."/>
            <person name="Riley R."/>
            <person name="Sitrit Y."/>
            <person name="Stielow J.B."/>
            <person name="Szollosi G."/>
            <person name="Zifcakova L."/>
            <person name="Stursova M."/>
            <person name="Spatafora J.W."/>
            <person name="Tedersoo L."/>
            <person name="Vaario L.M."/>
            <person name="Yamada A."/>
            <person name="Yan M."/>
            <person name="Wang P."/>
            <person name="Xu J."/>
            <person name="Bruns T."/>
            <person name="Baldrian P."/>
            <person name="Vilgalys R."/>
            <person name="Dunand C."/>
            <person name="Henrissat B."/>
            <person name="Grigoriev I.V."/>
            <person name="Hibbett D."/>
            <person name="Nagy L.G."/>
            <person name="Martin F.M."/>
        </authorList>
    </citation>
    <scope>NUCLEOTIDE SEQUENCE</scope>
    <source>
        <strain evidence="2">Prilba</strain>
    </source>
</reference>
<reference evidence="2" key="1">
    <citation type="submission" date="2019-10" db="EMBL/GenBank/DDBJ databases">
        <authorList>
            <consortium name="DOE Joint Genome Institute"/>
            <person name="Kuo A."/>
            <person name="Miyauchi S."/>
            <person name="Kiss E."/>
            <person name="Drula E."/>
            <person name="Kohler A."/>
            <person name="Sanchez-Garcia M."/>
            <person name="Andreopoulos B."/>
            <person name="Barry K.W."/>
            <person name="Bonito G."/>
            <person name="Buee M."/>
            <person name="Carver A."/>
            <person name="Chen C."/>
            <person name="Cichocki N."/>
            <person name="Clum A."/>
            <person name="Culley D."/>
            <person name="Crous P.W."/>
            <person name="Fauchery L."/>
            <person name="Girlanda M."/>
            <person name="Hayes R."/>
            <person name="Keri Z."/>
            <person name="LaButti K."/>
            <person name="Lipzen A."/>
            <person name="Lombard V."/>
            <person name="Magnuson J."/>
            <person name="Maillard F."/>
            <person name="Morin E."/>
            <person name="Murat C."/>
            <person name="Nolan M."/>
            <person name="Ohm R."/>
            <person name="Pangilinan J."/>
            <person name="Pereira M."/>
            <person name="Perotto S."/>
            <person name="Peter M."/>
            <person name="Riley R."/>
            <person name="Sitrit Y."/>
            <person name="Stielow B."/>
            <person name="Szollosi G."/>
            <person name="Zifcakova L."/>
            <person name="Stursova M."/>
            <person name="Spatafora J.W."/>
            <person name="Tedersoo L."/>
            <person name="Vaario L.-M."/>
            <person name="Yamada A."/>
            <person name="Yan M."/>
            <person name="Wang P."/>
            <person name="Xu J."/>
            <person name="Bruns T."/>
            <person name="Baldrian P."/>
            <person name="Vilgalys R."/>
            <person name="Henrissat B."/>
            <person name="Grigoriev I.V."/>
            <person name="Hibbett D."/>
            <person name="Nagy L.G."/>
            <person name="Martin F.M."/>
        </authorList>
    </citation>
    <scope>NUCLEOTIDE SEQUENCE</scope>
    <source>
        <strain evidence="2">Prilba</strain>
    </source>
</reference>
<comment type="caution">
    <text evidence="2">The sequence shown here is derived from an EMBL/GenBank/DDBJ whole genome shotgun (WGS) entry which is preliminary data.</text>
</comment>
<feature type="compositionally biased region" description="Acidic residues" evidence="1">
    <location>
        <begin position="116"/>
        <end position="133"/>
    </location>
</feature>
<gene>
    <name evidence="2" type="ORF">DFH94DRAFT_812080</name>
</gene>
<accession>A0A9P5JXB7</accession>
<evidence type="ECO:0000256" key="1">
    <source>
        <dbReference type="SAM" id="MobiDB-lite"/>
    </source>
</evidence>
<keyword evidence="3" id="KW-1185">Reference proteome</keyword>
<feature type="compositionally biased region" description="Polar residues" evidence="1">
    <location>
        <begin position="449"/>
        <end position="458"/>
    </location>
</feature>
<proteinExistence type="predicted"/>
<evidence type="ECO:0000313" key="3">
    <source>
        <dbReference type="Proteomes" id="UP000759537"/>
    </source>
</evidence>
<sequence length="879" mass="96735">MTVQHTSAPVDASEEQATTLTASEEVPAAPTHATQGIQKNPLTNVEQDLAEPASNNDTEVVPEQVVLPERQARGRFTAMLAEIAEQPEFDDADRSIGNYDFHDEEWDSWKAGPVECEDEFDSEDESDNSESDETGSIVTMIRANRAPTKPPSRQSSVDAFSKPANKLKAARGSKRKCKDLNHDLDGDSDLEPQNFTYQIDVSSKTRDVRKLFAVSSEMKWADLKEKIAGILNIFTGNLHAQYVLSTEPTDGSVSKRKMKEVIVKVTDKGDDANSSASNGKKKNESRERSNSAVTYDEIHQKRIAIREAIQAHWKCDTHTVGDRPIPCWRDGHTTQCYVIMENDLNLWAELHIKNPSTVSIDTKPPQINLYHSICHRGSQDKHQPQPQMMPPMGFPPMMGANFYPSPFMNPWSMMGQGPQALQQPTASLHSTSDKAPATAADTDIEFPDVSSSSGTSGAPQLEQVLTPPDHLNCTGPTTIGSNSPASNNNESQGCCLLGKLMTGTHSYILAGWIISASELITPQIVTTGVIGKLLEWLQVGGTDSLRHNNRDTSNHRQLFDPRKHNPILFSTAQAQKPASKSSSNYAFISSISSYTQSVVLQISHSRLTNAFSNQLKKLITISPMETKFLADSGSDLSTQTSHMDLLSCHCPSCLRAVRLDSMPIAIRAWNKGFDTASDSANSPERHGVQLLGRKESTHIVLESSLTNDTNDLPSHLPPHARPPRLWTLLFSGTLLIICTADDRCLGAWVADGIQFFRNLLEISPPSGVPASLCNIPNKYNIIICLWTNCFCPLLENLRRSSLTSKISLEYLQEFIYHADTFYTALLGSGEHNLAHHQGDSWSSWASLPSKSSLITPSGAVNNILLSLQPETFLVSVDLR</sequence>
<protein>
    <submittedName>
        <fullName evidence="2">Uncharacterized protein</fullName>
    </submittedName>
</protein>
<evidence type="ECO:0000313" key="2">
    <source>
        <dbReference type="EMBL" id="KAF8470339.1"/>
    </source>
</evidence>
<feature type="region of interest" description="Disordered" evidence="1">
    <location>
        <begin position="414"/>
        <end position="488"/>
    </location>
</feature>
<feature type="region of interest" description="Disordered" evidence="1">
    <location>
        <begin position="265"/>
        <end position="293"/>
    </location>
</feature>
<feature type="compositionally biased region" description="Polar residues" evidence="1">
    <location>
        <begin position="474"/>
        <end position="488"/>
    </location>
</feature>